<gene>
    <name evidence="1" type="ORF">DGMP_29810</name>
</gene>
<protein>
    <recommendedName>
        <fullName evidence="3">Pilus assembly protein PilP</fullName>
    </recommendedName>
</protein>
<sequence>MNRLFTLFKAVFFSTRLIFLQSLLLCLFLNIHWTLAGQSKKTAPVLKAENDTPFEYALEDRPDPFVPFISEKATAPAVDMNEIVEKAETLTGMQLFEPGQLTLVALLRKGTEDIAMVQDFTGKGYVIKEGIKIGRRGVVKDITSQNVIIEETAETRAGKKIITEVVMTLKKEGEE</sequence>
<dbReference type="RefSeq" id="WP_228854660.1">
    <property type="nucleotide sequence ID" value="NZ_AP024086.1"/>
</dbReference>
<keyword evidence="2" id="KW-1185">Reference proteome</keyword>
<dbReference type="InterPro" id="IPR007446">
    <property type="entry name" value="PilP"/>
</dbReference>
<evidence type="ECO:0008006" key="3">
    <source>
        <dbReference type="Google" id="ProtNLM"/>
    </source>
</evidence>
<proteinExistence type="predicted"/>
<dbReference type="Proteomes" id="UP000826725">
    <property type="component" value="Chromosome"/>
</dbReference>
<dbReference type="Pfam" id="PF04351">
    <property type="entry name" value="PilP"/>
    <property type="match status" value="1"/>
</dbReference>
<evidence type="ECO:0000313" key="1">
    <source>
        <dbReference type="EMBL" id="BCL62288.1"/>
    </source>
</evidence>
<name>A0A8D5FNB3_9BACT</name>
<dbReference type="EMBL" id="AP024086">
    <property type="protein sequence ID" value="BCL62288.1"/>
    <property type="molecule type" value="Genomic_DNA"/>
</dbReference>
<reference evidence="1" key="1">
    <citation type="submission" date="2020-09" db="EMBL/GenBank/DDBJ databases">
        <title>Desulfogranum mesoprofundum gen. nov., sp. nov., a novel mesophilic, sulfate-reducing chemolithoautotroph isolated from a deep-sea hydrothermal vent chimney in the Suiyo Seamount.</title>
        <authorList>
            <person name="Hashimoto Y."/>
            <person name="Nakagawa S."/>
        </authorList>
    </citation>
    <scope>NUCLEOTIDE SEQUENCE</scope>
    <source>
        <strain evidence="1">KT2</strain>
    </source>
</reference>
<dbReference type="AlphaFoldDB" id="A0A8D5FNB3"/>
<organism evidence="1 2">
    <name type="scientific">Desulfomarina profundi</name>
    <dbReference type="NCBI Taxonomy" id="2772557"/>
    <lineage>
        <taxon>Bacteria</taxon>
        <taxon>Pseudomonadati</taxon>
        <taxon>Thermodesulfobacteriota</taxon>
        <taxon>Desulfobulbia</taxon>
        <taxon>Desulfobulbales</taxon>
        <taxon>Desulfobulbaceae</taxon>
        <taxon>Desulfomarina</taxon>
    </lineage>
</organism>
<dbReference type="KEGG" id="dbk:DGMP_29810"/>
<evidence type="ECO:0000313" key="2">
    <source>
        <dbReference type="Proteomes" id="UP000826725"/>
    </source>
</evidence>
<accession>A0A8D5FNB3</accession>